<dbReference type="EMBL" id="JACCBV010000001">
    <property type="protein sequence ID" value="NYE18960.1"/>
    <property type="molecule type" value="Genomic_DNA"/>
</dbReference>
<reference evidence="2 3" key="1">
    <citation type="submission" date="2020-07" db="EMBL/GenBank/DDBJ databases">
        <title>Sequencing the genomes of 1000 actinobacteria strains.</title>
        <authorList>
            <person name="Klenk H.-P."/>
        </authorList>
    </citation>
    <scope>NUCLEOTIDE SEQUENCE [LARGE SCALE GENOMIC DNA]</scope>
    <source>
        <strain evidence="2 3">DSM 24662</strain>
    </source>
</reference>
<accession>A0A7Y9GLZ9</accession>
<sequence>MTALLLHPIGLDRTTWDHVPIEDALAVDLPGHGNAPWDGMRGLGQVADIVLDMVPATAEPLDLVGVSLGGMVALHAALRHPGWVRSIVVACALAAAPTEVMLERATKTELVGMHGMTSSMISRWFTPDAIETRPRLIASTERRLLADDPTVIAHYWRLISTHDVRAQLRRISVPTTVIAGRADVSGPPAAARELSARMPQARFVELPGAHMLHLEEPRAFADAVPRHRLAA</sequence>
<dbReference type="RefSeq" id="WP_179487979.1">
    <property type="nucleotide sequence ID" value="NZ_JACCBV010000001.1"/>
</dbReference>
<evidence type="ECO:0000313" key="2">
    <source>
        <dbReference type="EMBL" id="NYE18960.1"/>
    </source>
</evidence>
<dbReference type="InterPro" id="IPR029058">
    <property type="entry name" value="AB_hydrolase_fold"/>
</dbReference>
<dbReference type="Pfam" id="PF12697">
    <property type="entry name" value="Abhydrolase_6"/>
    <property type="match status" value="1"/>
</dbReference>
<feature type="domain" description="AB hydrolase-1" evidence="1">
    <location>
        <begin position="4"/>
        <end position="223"/>
    </location>
</feature>
<dbReference type="Proteomes" id="UP000576969">
    <property type="component" value="Unassembled WGS sequence"/>
</dbReference>
<protein>
    <submittedName>
        <fullName evidence="2">Pimeloyl-ACP methyl ester carboxylesterase</fullName>
    </submittedName>
</protein>
<dbReference type="SUPFAM" id="SSF53474">
    <property type="entry name" value="alpha/beta-Hydrolases"/>
    <property type="match status" value="1"/>
</dbReference>
<dbReference type="PANTHER" id="PTHR43433:SF5">
    <property type="entry name" value="AB HYDROLASE-1 DOMAIN-CONTAINING PROTEIN"/>
    <property type="match status" value="1"/>
</dbReference>
<keyword evidence="3" id="KW-1185">Reference proteome</keyword>
<gene>
    <name evidence="2" type="ORF">BJ991_000988</name>
</gene>
<name>A0A7Y9GLZ9_9MICO</name>
<dbReference type="GO" id="GO:0003824">
    <property type="term" value="F:catalytic activity"/>
    <property type="evidence" value="ECO:0007669"/>
    <property type="project" value="UniProtKB-ARBA"/>
</dbReference>
<dbReference type="AlphaFoldDB" id="A0A7Y9GLZ9"/>
<dbReference type="Gene3D" id="3.40.50.1820">
    <property type="entry name" value="alpha/beta hydrolase"/>
    <property type="match status" value="1"/>
</dbReference>
<organism evidence="2 3">
    <name type="scientific">Microbacterium immunditiarum</name>
    <dbReference type="NCBI Taxonomy" id="337480"/>
    <lineage>
        <taxon>Bacteria</taxon>
        <taxon>Bacillati</taxon>
        <taxon>Actinomycetota</taxon>
        <taxon>Actinomycetes</taxon>
        <taxon>Micrococcales</taxon>
        <taxon>Microbacteriaceae</taxon>
        <taxon>Microbacterium</taxon>
    </lineage>
</organism>
<evidence type="ECO:0000259" key="1">
    <source>
        <dbReference type="Pfam" id="PF12697"/>
    </source>
</evidence>
<comment type="caution">
    <text evidence="2">The sequence shown here is derived from an EMBL/GenBank/DDBJ whole genome shotgun (WGS) entry which is preliminary data.</text>
</comment>
<dbReference type="PRINTS" id="PR00111">
    <property type="entry name" value="ABHYDROLASE"/>
</dbReference>
<dbReference type="PANTHER" id="PTHR43433">
    <property type="entry name" value="HYDROLASE, ALPHA/BETA FOLD FAMILY PROTEIN"/>
    <property type="match status" value="1"/>
</dbReference>
<dbReference type="InterPro" id="IPR050471">
    <property type="entry name" value="AB_hydrolase"/>
</dbReference>
<dbReference type="InterPro" id="IPR000073">
    <property type="entry name" value="AB_hydrolase_1"/>
</dbReference>
<proteinExistence type="predicted"/>
<evidence type="ECO:0000313" key="3">
    <source>
        <dbReference type="Proteomes" id="UP000576969"/>
    </source>
</evidence>